<organism evidence="1 2">
    <name type="scientific">Streptomyces vulcanius</name>
    <dbReference type="NCBI Taxonomy" id="1441876"/>
    <lineage>
        <taxon>Bacteria</taxon>
        <taxon>Bacillati</taxon>
        <taxon>Actinomycetota</taxon>
        <taxon>Actinomycetes</taxon>
        <taxon>Kitasatosporales</taxon>
        <taxon>Streptomycetaceae</taxon>
        <taxon>Streptomyces</taxon>
    </lineage>
</organism>
<name>A0ABV9B4Y7_9ACTN</name>
<comment type="caution">
    <text evidence="1">The sequence shown here is derived from an EMBL/GenBank/DDBJ whole genome shotgun (WGS) entry which is preliminary data.</text>
</comment>
<proteinExistence type="predicted"/>
<accession>A0ABV9B4Y7</accession>
<gene>
    <name evidence="1" type="ORF">ACFPIH_42815</name>
</gene>
<evidence type="ECO:0000313" key="2">
    <source>
        <dbReference type="Proteomes" id="UP001595839"/>
    </source>
</evidence>
<dbReference type="RefSeq" id="WP_381183725.1">
    <property type="nucleotide sequence ID" value="NZ_JBHSFK010000040.1"/>
</dbReference>
<protein>
    <submittedName>
        <fullName evidence="1">Uncharacterized protein</fullName>
    </submittedName>
</protein>
<reference evidence="2" key="1">
    <citation type="journal article" date="2019" name="Int. J. Syst. Evol. Microbiol.">
        <title>The Global Catalogue of Microorganisms (GCM) 10K type strain sequencing project: providing services to taxonomists for standard genome sequencing and annotation.</title>
        <authorList>
            <consortium name="The Broad Institute Genomics Platform"/>
            <consortium name="The Broad Institute Genome Sequencing Center for Infectious Disease"/>
            <person name="Wu L."/>
            <person name="Ma J."/>
        </authorList>
    </citation>
    <scope>NUCLEOTIDE SEQUENCE [LARGE SCALE GENOMIC DNA]</scope>
    <source>
        <strain evidence="2">CGMCC 4.7177</strain>
    </source>
</reference>
<keyword evidence="2" id="KW-1185">Reference proteome</keyword>
<dbReference type="Proteomes" id="UP001595839">
    <property type="component" value="Unassembled WGS sequence"/>
</dbReference>
<sequence length="329" mass="36888">MPAQENVVRRTTKSVVIRTTRSGRPEEINRAAAWLHLHTQPERDPDEWAGELALAASREFAIEDRDLTGVAAKYDELIQRVRYRAPDIDETSVLAALLVIRTLRDKLLLDERRLIGAARGLNVTWRRIAYAQELKSRQAAERRYLQLRDDLHGIAPDDGERTQAERVEAARARRARRAESIWAASRAAAIISLAMRLDAVDSLQQRADASEAARKAHQLANAGAVFEGRPAPPPVRMPWPDLLREAVVIYRTHQSALAEYRVRPQPTLGEDARPPQGLLLPVMYDRLVHDLFGLMGHALDIDLHDHAGLADDLRALYVEAGAASPHLKE</sequence>
<evidence type="ECO:0000313" key="1">
    <source>
        <dbReference type="EMBL" id="MFC4506105.1"/>
    </source>
</evidence>
<dbReference type="EMBL" id="JBHSFK010000040">
    <property type="protein sequence ID" value="MFC4506105.1"/>
    <property type="molecule type" value="Genomic_DNA"/>
</dbReference>